<dbReference type="Pfam" id="PF01738">
    <property type="entry name" value="DLH"/>
    <property type="match status" value="1"/>
</dbReference>
<dbReference type="AlphaFoldDB" id="A0AAD2JKF9"/>
<reference evidence="2" key="1">
    <citation type="submission" date="2023-08" db="EMBL/GenBank/DDBJ databases">
        <authorList>
            <person name="Audoor S."/>
            <person name="Bilcke G."/>
        </authorList>
    </citation>
    <scope>NUCLEOTIDE SEQUENCE</scope>
</reference>
<dbReference type="PANTHER" id="PTHR46623">
    <property type="entry name" value="CARBOXYMETHYLENEBUTENOLIDASE-RELATED"/>
    <property type="match status" value="1"/>
</dbReference>
<keyword evidence="3" id="KW-1185">Reference proteome</keyword>
<organism evidence="2 3">
    <name type="scientific">Cylindrotheca closterium</name>
    <dbReference type="NCBI Taxonomy" id="2856"/>
    <lineage>
        <taxon>Eukaryota</taxon>
        <taxon>Sar</taxon>
        <taxon>Stramenopiles</taxon>
        <taxon>Ochrophyta</taxon>
        <taxon>Bacillariophyta</taxon>
        <taxon>Bacillariophyceae</taxon>
        <taxon>Bacillariophycidae</taxon>
        <taxon>Bacillariales</taxon>
        <taxon>Bacillariaceae</taxon>
        <taxon>Cylindrotheca</taxon>
    </lineage>
</organism>
<dbReference type="Proteomes" id="UP001295423">
    <property type="component" value="Unassembled WGS sequence"/>
</dbReference>
<evidence type="ECO:0000313" key="2">
    <source>
        <dbReference type="EMBL" id="CAJ1959283.1"/>
    </source>
</evidence>
<comment type="caution">
    <text evidence="2">The sequence shown here is derived from an EMBL/GenBank/DDBJ whole genome shotgun (WGS) entry which is preliminary data.</text>
</comment>
<name>A0AAD2JKF9_9STRA</name>
<dbReference type="EMBL" id="CAKOGP040001988">
    <property type="protein sequence ID" value="CAJ1959283.1"/>
    <property type="molecule type" value="Genomic_DNA"/>
</dbReference>
<protein>
    <recommendedName>
        <fullName evidence="1">Dienelactone hydrolase domain-containing protein</fullName>
    </recommendedName>
</protein>
<sequence>MSEFRCGRNLELRSCHMLPLPPIGTSCCYNGANTRATNGLAEELGCVVIAPDTFRGTTTTFIPKAIWLALSTPQDRVNDDLDSICSYVESGMILPDSSTTALRPSGSGVAKANQSSPNKSKMRCKFAILGFCYGGGKAIRYTTQRRRDAATVVFYGMLVTDTQELQNLEAPVCGIYGRNDVQFPIPLLEEFQNALTKAQVEKDVKIYEGVGHAFWKNMEGVRHGNQPQQQALQQCTTFLRKFFDSDN</sequence>
<dbReference type="Gene3D" id="3.40.50.1820">
    <property type="entry name" value="alpha/beta hydrolase"/>
    <property type="match status" value="1"/>
</dbReference>
<dbReference type="PANTHER" id="PTHR46623:SF7">
    <property type="entry name" value="CARBOXYMETHYLENEBUTENOLIDASE"/>
    <property type="match status" value="1"/>
</dbReference>
<dbReference type="PROSITE" id="PS51257">
    <property type="entry name" value="PROKAR_LIPOPROTEIN"/>
    <property type="match status" value="1"/>
</dbReference>
<dbReference type="GO" id="GO:0016787">
    <property type="term" value="F:hydrolase activity"/>
    <property type="evidence" value="ECO:0007669"/>
    <property type="project" value="InterPro"/>
</dbReference>
<gene>
    <name evidence="2" type="ORF">CYCCA115_LOCUS17704</name>
</gene>
<proteinExistence type="predicted"/>
<dbReference type="InterPro" id="IPR051049">
    <property type="entry name" value="Dienelactone_hydrolase-like"/>
</dbReference>
<dbReference type="SUPFAM" id="SSF53474">
    <property type="entry name" value="alpha/beta-Hydrolases"/>
    <property type="match status" value="1"/>
</dbReference>
<dbReference type="InterPro" id="IPR002925">
    <property type="entry name" value="Dienelactn_hydro"/>
</dbReference>
<accession>A0AAD2JKF9</accession>
<evidence type="ECO:0000313" key="3">
    <source>
        <dbReference type="Proteomes" id="UP001295423"/>
    </source>
</evidence>
<dbReference type="InterPro" id="IPR029058">
    <property type="entry name" value="AB_hydrolase_fold"/>
</dbReference>
<evidence type="ECO:0000259" key="1">
    <source>
        <dbReference type="Pfam" id="PF01738"/>
    </source>
</evidence>
<feature type="domain" description="Dienelactone hydrolase" evidence="1">
    <location>
        <begin position="44"/>
        <end position="242"/>
    </location>
</feature>